<accession>A0ACB9JRW8</accession>
<sequence>MTSVSLFLVAGPCNKGGVELMKSVPTGITLMREQRRGKRCVMVSWLGSGATVIGVQVFVRCMKTHALSRGCHHPDGVFTFSRKSGSDEDFVLGIPRPQDPGMVFEIRTPQGVMGDVALLERVFSLPVRTVKSIPPSCRLAFAQALTGAIRKVVASPGTVENWVKLLLLPRCTLKVVKPTARQERRSGNRNSLQCDSILRALAMWKEGSGFEVLVNSVLADSGEGVVRGGEAHREIAEEVSPNIKQCLRKVSDGHFNAAVKVLCVKSFPKGTSCGCDGLRAQHLLDALSGEGSATASGLLTAITEVVNLWLGGLCPRVLADFVASAPLTPLLKPDNGIRPIAVGAIWRRLVSKVAMKKVGKEAVTYLEDYQFGVGVPNGAEAVLHSANRFLNSFHSDGSLAMLTVDFSNAFNLVDRSVLLREVHRQCPSIFPWVQFLYAQPARLYVGNDRIGAFTGVQQGDPLGPLLFALALHPLVLQEQENCKLPFHAWYLDDGTVIGDAVQVAKALDIIGSEGPALGLRLNIRKTEVFWPTCNGVKVRPGLFPNEIGRPERGVKLLGGAVSCDASFISGLTAKRATRAVNIMGHLPLLPDPQSELLLLRSCMGVAKLLFGLRTCQPPFVDDAVSCFDKGLREEIEDIVVCEGPFFGELQWRIATLPMRLGGLGLLSARDVAAYAFVASRSQSWELQDHILRNSGVATTDPDYASALDRLHESLPDLISAVSLTRTPPPKNHRKLWRMPFVVESHKVWEKISFCPLARKPSLNAYRGLTPRIS</sequence>
<dbReference type="EMBL" id="CM042020">
    <property type="protein sequence ID" value="KAI3822707.1"/>
    <property type="molecule type" value="Genomic_DNA"/>
</dbReference>
<reference evidence="2" key="1">
    <citation type="journal article" date="2022" name="Mol. Ecol. Resour.">
        <title>The genomes of chicory, endive, great burdock and yacon provide insights into Asteraceae palaeo-polyploidization history and plant inulin production.</title>
        <authorList>
            <person name="Fan W."/>
            <person name="Wang S."/>
            <person name="Wang H."/>
            <person name="Wang A."/>
            <person name="Jiang F."/>
            <person name="Liu H."/>
            <person name="Zhao H."/>
            <person name="Xu D."/>
            <person name="Zhang Y."/>
        </authorList>
    </citation>
    <scope>NUCLEOTIDE SEQUENCE [LARGE SCALE GENOMIC DNA]</scope>
    <source>
        <strain evidence="2">cv. Yunnan</strain>
    </source>
</reference>
<comment type="caution">
    <text evidence="1">The sequence shown here is derived from an EMBL/GenBank/DDBJ whole genome shotgun (WGS) entry which is preliminary data.</text>
</comment>
<gene>
    <name evidence="1" type="ORF">L1987_10303</name>
</gene>
<keyword evidence="2" id="KW-1185">Reference proteome</keyword>
<proteinExistence type="predicted"/>
<evidence type="ECO:0000313" key="2">
    <source>
        <dbReference type="Proteomes" id="UP001056120"/>
    </source>
</evidence>
<evidence type="ECO:0000313" key="1">
    <source>
        <dbReference type="EMBL" id="KAI3822707.1"/>
    </source>
</evidence>
<organism evidence="1 2">
    <name type="scientific">Smallanthus sonchifolius</name>
    <dbReference type="NCBI Taxonomy" id="185202"/>
    <lineage>
        <taxon>Eukaryota</taxon>
        <taxon>Viridiplantae</taxon>
        <taxon>Streptophyta</taxon>
        <taxon>Embryophyta</taxon>
        <taxon>Tracheophyta</taxon>
        <taxon>Spermatophyta</taxon>
        <taxon>Magnoliopsida</taxon>
        <taxon>eudicotyledons</taxon>
        <taxon>Gunneridae</taxon>
        <taxon>Pentapetalae</taxon>
        <taxon>asterids</taxon>
        <taxon>campanulids</taxon>
        <taxon>Asterales</taxon>
        <taxon>Asteraceae</taxon>
        <taxon>Asteroideae</taxon>
        <taxon>Heliantheae alliance</taxon>
        <taxon>Millerieae</taxon>
        <taxon>Smallanthus</taxon>
    </lineage>
</organism>
<dbReference type="Proteomes" id="UP001056120">
    <property type="component" value="Linkage Group LG03"/>
</dbReference>
<protein>
    <submittedName>
        <fullName evidence="1">Uncharacterized protein</fullName>
    </submittedName>
</protein>
<name>A0ACB9JRW8_9ASTR</name>
<reference evidence="1 2" key="2">
    <citation type="journal article" date="2022" name="Mol. Ecol. Resour.">
        <title>The genomes of chicory, endive, great burdock and yacon provide insights into Asteraceae paleo-polyploidization history and plant inulin production.</title>
        <authorList>
            <person name="Fan W."/>
            <person name="Wang S."/>
            <person name="Wang H."/>
            <person name="Wang A."/>
            <person name="Jiang F."/>
            <person name="Liu H."/>
            <person name="Zhao H."/>
            <person name="Xu D."/>
            <person name="Zhang Y."/>
        </authorList>
    </citation>
    <scope>NUCLEOTIDE SEQUENCE [LARGE SCALE GENOMIC DNA]</scope>
    <source>
        <strain evidence="2">cv. Yunnan</strain>
        <tissue evidence="1">Leaves</tissue>
    </source>
</reference>